<reference evidence="2" key="4">
    <citation type="submission" date="2019-03" db="UniProtKB">
        <authorList>
            <consortium name="EnsemblPlants"/>
        </authorList>
    </citation>
    <scope>IDENTIFICATION</scope>
</reference>
<reference evidence="3" key="2">
    <citation type="journal article" date="2017" name="Nat. Plants">
        <title>The Aegilops tauschii genome reveals multiple impacts of transposons.</title>
        <authorList>
            <person name="Zhao G."/>
            <person name="Zou C."/>
            <person name="Li K."/>
            <person name="Wang K."/>
            <person name="Li T."/>
            <person name="Gao L."/>
            <person name="Zhang X."/>
            <person name="Wang H."/>
            <person name="Yang Z."/>
            <person name="Liu X."/>
            <person name="Jiang W."/>
            <person name="Mao L."/>
            <person name="Kong X."/>
            <person name="Jiao Y."/>
            <person name="Jia J."/>
        </authorList>
    </citation>
    <scope>NUCLEOTIDE SEQUENCE [LARGE SCALE GENOMIC DNA]</scope>
    <source>
        <strain evidence="3">cv. AL8/78</strain>
    </source>
</reference>
<reference evidence="2" key="3">
    <citation type="journal article" date="2017" name="Nature">
        <title>Genome sequence of the progenitor of the wheat D genome Aegilops tauschii.</title>
        <authorList>
            <person name="Luo M.C."/>
            <person name="Gu Y.Q."/>
            <person name="Puiu D."/>
            <person name="Wang H."/>
            <person name="Twardziok S.O."/>
            <person name="Deal K.R."/>
            <person name="Huo N."/>
            <person name="Zhu T."/>
            <person name="Wang L."/>
            <person name="Wang Y."/>
            <person name="McGuire P.E."/>
            <person name="Liu S."/>
            <person name="Long H."/>
            <person name="Ramasamy R.K."/>
            <person name="Rodriguez J.C."/>
            <person name="Van S.L."/>
            <person name="Yuan L."/>
            <person name="Wang Z."/>
            <person name="Xia Z."/>
            <person name="Xiao L."/>
            <person name="Anderson O.D."/>
            <person name="Ouyang S."/>
            <person name="Liang Y."/>
            <person name="Zimin A.V."/>
            <person name="Pertea G."/>
            <person name="Qi P."/>
            <person name="Bennetzen J.L."/>
            <person name="Dai X."/>
            <person name="Dawson M.W."/>
            <person name="Muller H.G."/>
            <person name="Kugler K."/>
            <person name="Rivarola-Duarte L."/>
            <person name="Spannagl M."/>
            <person name="Mayer K.F.X."/>
            <person name="Lu F.H."/>
            <person name="Bevan M.W."/>
            <person name="Leroy P."/>
            <person name="Li P."/>
            <person name="You F.M."/>
            <person name="Sun Q."/>
            <person name="Liu Z."/>
            <person name="Lyons E."/>
            <person name="Wicker T."/>
            <person name="Salzberg S.L."/>
            <person name="Devos K.M."/>
            <person name="Dvorak J."/>
        </authorList>
    </citation>
    <scope>NUCLEOTIDE SEQUENCE [LARGE SCALE GENOMIC DNA]</scope>
    <source>
        <strain evidence="2">cv. AL8/78</strain>
    </source>
</reference>
<accession>A0A453NPD0</accession>
<feature type="compositionally biased region" description="Basic residues" evidence="1">
    <location>
        <begin position="1"/>
        <end position="15"/>
    </location>
</feature>
<dbReference type="Gramene" id="AET6Gv20442000.1">
    <property type="protein sequence ID" value="AET6Gv20442000.1"/>
    <property type="gene ID" value="AET6Gv20442000"/>
</dbReference>
<evidence type="ECO:0000313" key="2">
    <source>
        <dbReference type="EnsemblPlants" id="AET6Gv20442000.1"/>
    </source>
</evidence>
<evidence type="ECO:0000256" key="1">
    <source>
        <dbReference type="SAM" id="MobiDB-lite"/>
    </source>
</evidence>
<dbReference type="Proteomes" id="UP000015105">
    <property type="component" value="Chromosome 6D"/>
</dbReference>
<sequence>RHSSLSRFSRGRRCSPHAAGRGGSTTSLISRTPSASYLVAFLCTPQAHCQPSDRARAAVVPSPHVPRPC</sequence>
<reference evidence="2" key="5">
    <citation type="journal article" date="2021" name="G3 (Bethesda)">
        <title>Aegilops tauschii genome assembly Aet v5.0 features greater sequence contiguity and improved annotation.</title>
        <authorList>
            <person name="Wang L."/>
            <person name="Zhu T."/>
            <person name="Rodriguez J.C."/>
            <person name="Deal K.R."/>
            <person name="Dubcovsky J."/>
            <person name="McGuire P.E."/>
            <person name="Lux T."/>
            <person name="Spannagl M."/>
            <person name="Mayer K.F.X."/>
            <person name="Baldrich P."/>
            <person name="Meyers B.C."/>
            <person name="Huo N."/>
            <person name="Gu Y.Q."/>
            <person name="Zhou H."/>
            <person name="Devos K.M."/>
            <person name="Bennetzen J.L."/>
            <person name="Unver T."/>
            <person name="Budak H."/>
            <person name="Gulick P.J."/>
            <person name="Galiba G."/>
            <person name="Kalapos B."/>
            <person name="Nelson D.R."/>
            <person name="Li P."/>
            <person name="You F.M."/>
            <person name="Luo M.C."/>
            <person name="Dvorak J."/>
        </authorList>
    </citation>
    <scope>NUCLEOTIDE SEQUENCE [LARGE SCALE GENOMIC DNA]</scope>
    <source>
        <strain evidence="2">cv. AL8/78</strain>
    </source>
</reference>
<name>A0A453NPD0_AEGTS</name>
<organism evidence="2 3">
    <name type="scientific">Aegilops tauschii subsp. strangulata</name>
    <name type="common">Goatgrass</name>
    <dbReference type="NCBI Taxonomy" id="200361"/>
    <lineage>
        <taxon>Eukaryota</taxon>
        <taxon>Viridiplantae</taxon>
        <taxon>Streptophyta</taxon>
        <taxon>Embryophyta</taxon>
        <taxon>Tracheophyta</taxon>
        <taxon>Spermatophyta</taxon>
        <taxon>Magnoliopsida</taxon>
        <taxon>Liliopsida</taxon>
        <taxon>Poales</taxon>
        <taxon>Poaceae</taxon>
        <taxon>BOP clade</taxon>
        <taxon>Pooideae</taxon>
        <taxon>Triticodae</taxon>
        <taxon>Triticeae</taxon>
        <taxon>Triticinae</taxon>
        <taxon>Aegilops</taxon>
    </lineage>
</organism>
<dbReference type="AlphaFoldDB" id="A0A453NPD0"/>
<protein>
    <submittedName>
        <fullName evidence="2">Uncharacterized protein</fullName>
    </submittedName>
</protein>
<evidence type="ECO:0000313" key="3">
    <source>
        <dbReference type="Proteomes" id="UP000015105"/>
    </source>
</evidence>
<reference evidence="3" key="1">
    <citation type="journal article" date="2014" name="Science">
        <title>Ancient hybridizations among the ancestral genomes of bread wheat.</title>
        <authorList>
            <consortium name="International Wheat Genome Sequencing Consortium,"/>
            <person name="Marcussen T."/>
            <person name="Sandve S.R."/>
            <person name="Heier L."/>
            <person name="Spannagl M."/>
            <person name="Pfeifer M."/>
            <person name="Jakobsen K.S."/>
            <person name="Wulff B.B."/>
            <person name="Steuernagel B."/>
            <person name="Mayer K.F."/>
            <person name="Olsen O.A."/>
        </authorList>
    </citation>
    <scope>NUCLEOTIDE SEQUENCE [LARGE SCALE GENOMIC DNA]</scope>
    <source>
        <strain evidence="3">cv. AL8/78</strain>
    </source>
</reference>
<dbReference type="EnsemblPlants" id="AET6Gv20442000.1">
    <property type="protein sequence ID" value="AET6Gv20442000.1"/>
    <property type="gene ID" value="AET6Gv20442000"/>
</dbReference>
<keyword evidence="3" id="KW-1185">Reference proteome</keyword>
<proteinExistence type="predicted"/>
<feature type="region of interest" description="Disordered" evidence="1">
    <location>
        <begin position="1"/>
        <end position="29"/>
    </location>
</feature>